<evidence type="ECO:0000313" key="4">
    <source>
        <dbReference type="Proteomes" id="UP000221165"/>
    </source>
</evidence>
<feature type="signal peptide" evidence="2">
    <location>
        <begin position="1"/>
        <end position="19"/>
    </location>
</feature>
<feature type="compositionally biased region" description="Polar residues" evidence="1">
    <location>
        <begin position="190"/>
        <end position="207"/>
    </location>
</feature>
<dbReference type="Proteomes" id="UP000221165">
    <property type="component" value="Unassembled WGS sequence"/>
</dbReference>
<comment type="caution">
    <text evidence="3">The sequence shown here is derived from an EMBL/GenBank/DDBJ whole genome shotgun (WGS) entry which is preliminary data.</text>
</comment>
<evidence type="ECO:0000313" key="3">
    <source>
        <dbReference type="EMBL" id="PHJ23078.1"/>
    </source>
</evidence>
<evidence type="ECO:0000256" key="1">
    <source>
        <dbReference type="SAM" id="MobiDB-lite"/>
    </source>
</evidence>
<proteinExistence type="predicted"/>
<dbReference type="GeneID" id="94426480"/>
<keyword evidence="2" id="KW-0732">Signal</keyword>
<feature type="region of interest" description="Disordered" evidence="1">
    <location>
        <begin position="92"/>
        <end position="116"/>
    </location>
</feature>
<dbReference type="VEuPathDB" id="ToxoDB:CSUI_003071"/>
<feature type="region of interest" description="Disordered" evidence="1">
    <location>
        <begin position="316"/>
        <end position="377"/>
    </location>
</feature>
<dbReference type="AlphaFoldDB" id="A0A2C6L5Q1"/>
<feature type="compositionally biased region" description="Basic and acidic residues" evidence="1">
    <location>
        <begin position="340"/>
        <end position="356"/>
    </location>
</feature>
<feature type="chain" id="PRO_5013242760" evidence="2">
    <location>
        <begin position="20"/>
        <end position="377"/>
    </location>
</feature>
<feature type="compositionally biased region" description="Low complexity" evidence="1">
    <location>
        <begin position="330"/>
        <end position="339"/>
    </location>
</feature>
<accession>A0A2C6L5Q1</accession>
<feature type="compositionally biased region" description="Polar residues" evidence="1">
    <location>
        <begin position="216"/>
        <end position="225"/>
    </location>
</feature>
<gene>
    <name evidence="3" type="ORF">CSUI_003071</name>
</gene>
<organism evidence="3 4">
    <name type="scientific">Cystoisospora suis</name>
    <dbReference type="NCBI Taxonomy" id="483139"/>
    <lineage>
        <taxon>Eukaryota</taxon>
        <taxon>Sar</taxon>
        <taxon>Alveolata</taxon>
        <taxon>Apicomplexa</taxon>
        <taxon>Conoidasida</taxon>
        <taxon>Coccidia</taxon>
        <taxon>Eucoccidiorida</taxon>
        <taxon>Eimeriorina</taxon>
        <taxon>Sarcocystidae</taxon>
        <taxon>Cystoisospora</taxon>
    </lineage>
</organism>
<dbReference type="RefSeq" id="XP_067924755.1">
    <property type="nucleotide sequence ID" value="XM_068063269.1"/>
</dbReference>
<dbReference type="EMBL" id="MIGC01001320">
    <property type="protein sequence ID" value="PHJ23078.1"/>
    <property type="molecule type" value="Genomic_DNA"/>
</dbReference>
<reference evidence="3 4" key="1">
    <citation type="journal article" date="2017" name="Int. J. Parasitol.">
        <title>The genome of the protozoan parasite Cystoisospora suis and a reverse vaccinology approach to identify vaccine candidates.</title>
        <authorList>
            <person name="Palmieri N."/>
            <person name="Shrestha A."/>
            <person name="Ruttkowski B."/>
            <person name="Beck T."/>
            <person name="Vogl C."/>
            <person name="Tomley F."/>
            <person name="Blake D.P."/>
            <person name="Joachim A."/>
        </authorList>
    </citation>
    <scope>NUCLEOTIDE SEQUENCE [LARGE SCALE GENOMIC DNA]</scope>
    <source>
        <strain evidence="3 4">Wien I</strain>
    </source>
</reference>
<protein>
    <submittedName>
        <fullName evidence="3">Uncharacterized protein</fullName>
    </submittedName>
</protein>
<evidence type="ECO:0000256" key="2">
    <source>
        <dbReference type="SAM" id="SignalP"/>
    </source>
</evidence>
<sequence>MRSLFSWLCVPWVARTACTVNGKRSSAPDEVEGDRTFAQSTPRRTAFSIGSCFPFLRLSRTKRKVQEATCCTEPADDKTPGENAAVVSDVSPRAGTSAALQQAEQEEEEEADVDLHEPRAQTCFGRTPSTVLFERSFSGFEEIFSPVLLPQGASSTVAIQRGGPSGPSRLHLVLHFEWDVDDVEVPPATESDSGGINTTTSERSTMCDSAGEGRSSELNSPGSSCTPQYVALAPAGSRLLVGPRSPAAVGLPMFTDRSSPKLEVQPVPQQVPAAVGLVESCQRFPLSRKAVARDDPMQFFNEKVFADLIMRVRQSGLPLPTGMPRTSTCRLVRTTSGTSSRRERSPSQERCERRTLPLEAGKSQTDASAEPSPTLAA</sequence>
<keyword evidence="4" id="KW-1185">Reference proteome</keyword>
<name>A0A2C6L5Q1_9APIC</name>
<feature type="region of interest" description="Disordered" evidence="1">
    <location>
        <begin position="185"/>
        <end position="225"/>
    </location>
</feature>